<reference evidence="4 5" key="1">
    <citation type="submission" date="2019-09" db="EMBL/GenBank/DDBJ databases">
        <title>Draft genome of the ectomycorrhizal ascomycete Sphaerosporella brunnea.</title>
        <authorList>
            <consortium name="DOE Joint Genome Institute"/>
            <person name="Benucci G.M."/>
            <person name="Marozzi G."/>
            <person name="Antonielli L."/>
            <person name="Sanchez S."/>
            <person name="Marco P."/>
            <person name="Wang X."/>
            <person name="Falini L.B."/>
            <person name="Barry K."/>
            <person name="Haridas S."/>
            <person name="Lipzen A."/>
            <person name="Labutti K."/>
            <person name="Grigoriev I.V."/>
            <person name="Murat C."/>
            <person name="Martin F."/>
            <person name="Albertini E."/>
            <person name="Donnini D."/>
            <person name="Bonito G."/>
        </authorList>
    </citation>
    <scope>NUCLEOTIDE SEQUENCE [LARGE SCALE GENOMIC DNA]</scope>
    <source>
        <strain evidence="4 5">Sb_GMNB300</strain>
    </source>
</reference>
<dbReference type="SUPFAM" id="SSF48403">
    <property type="entry name" value="Ankyrin repeat"/>
    <property type="match status" value="1"/>
</dbReference>
<accession>A0A5J5F4V6</accession>
<keyword evidence="2 3" id="KW-0040">ANK repeat</keyword>
<evidence type="ECO:0000256" key="3">
    <source>
        <dbReference type="PROSITE-ProRule" id="PRU00023"/>
    </source>
</evidence>
<evidence type="ECO:0000256" key="2">
    <source>
        <dbReference type="ARBA" id="ARBA00023043"/>
    </source>
</evidence>
<dbReference type="AlphaFoldDB" id="A0A5J5F4V6"/>
<name>A0A5J5F4V6_9PEZI</name>
<dbReference type="EMBL" id="VXIS01000033">
    <property type="protein sequence ID" value="KAA8911671.1"/>
    <property type="molecule type" value="Genomic_DNA"/>
</dbReference>
<dbReference type="OrthoDB" id="4772757at2759"/>
<protein>
    <submittedName>
        <fullName evidence="4">Ankyrin repeat-containing domain protein</fullName>
    </submittedName>
</protein>
<dbReference type="SMART" id="SM00248">
    <property type="entry name" value="ANK"/>
    <property type="match status" value="6"/>
</dbReference>
<dbReference type="InParanoid" id="A0A5J5F4V6"/>
<dbReference type="PROSITE" id="PS50297">
    <property type="entry name" value="ANK_REP_REGION"/>
    <property type="match status" value="2"/>
</dbReference>
<dbReference type="Pfam" id="PF12796">
    <property type="entry name" value="Ank_2"/>
    <property type="match status" value="2"/>
</dbReference>
<evidence type="ECO:0000313" key="5">
    <source>
        <dbReference type="Proteomes" id="UP000326924"/>
    </source>
</evidence>
<sequence length="805" mass="89303">MQFYSPNARTLGNLLHDFRYDASVAKLRHMNEFIAWRDSETVESAVLRIKSHALANVPLREYDPSSPSALPPFRDQIKDLFEPHLRTGTCALGLANIAAEDPATHTPQYVLRALVDNLGSQSERFCHETSEVERKMRLKRKNKNLELGVQQLKKVLRLGLTPSRGGFTRMFFVVRGMAHSRYAKELVEILEGLVEYGQGKIRVFVTGDVEIEWPGRNVFELPVEKADLEVFAKEVLELAEIPEVTAEKKEEFGRSLALLVSAAPSCYWLSVQIPYHFRVFSKDPHMVGGLRTVEEVLSDTLESLYPPELDGHQHLPFLEKALLWCYGARRPLKVWQLFENINMTTGIKLDTETMRKMLDRLAVFVNIFPDDTIRLSDPCVRCFLATQNRLLQLRDDRVLNTQLALDCLSVLSPKRPYAMNPPSLGSGKSLISDNFQDYAFLYWTEYAASPGACSDPQVIDKAMLYVRACFEGSEAKPASMVHFAAEKGLSGMLDRLLSEDSTTIDALSCSATPLQLAAANGHQSAVEVLVRYGAKILLDGKLSSRKHVQRPGDSLAAACSRGRIQILKYLISQLPGGLDPKSDHAKYMLQCAAHNTELETVHYLLDLGVEIDQWSRNTRAVIEAVRSGDPEIFAAFLAHGHDIHGAGPGHNGSSLYAATGMDDLDFALFLLRSGVDPNYKAADGVLNGGFPIPHAAACARVDILEAMMQYGAKLNGSEALLWAVLKRRLEMVEWLIEQGADVNEGGSDGSPLEYAVNMGEGKIALALLKGGAEWKGIRPGRKCQMVQLVKEAGADETLVKRLEQE</sequence>
<dbReference type="PANTHER" id="PTHR24198">
    <property type="entry name" value="ANKYRIN REPEAT AND PROTEIN KINASE DOMAIN-CONTAINING PROTEIN"/>
    <property type="match status" value="1"/>
</dbReference>
<comment type="caution">
    <text evidence="4">The sequence shown here is derived from an EMBL/GenBank/DDBJ whole genome shotgun (WGS) entry which is preliminary data.</text>
</comment>
<dbReference type="PROSITE" id="PS50088">
    <property type="entry name" value="ANK_REPEAT"/>
    <property type="match status" value="2"/>
</dbReference>
<organism evidence="4 5">
    <name type="scientific">Sphaerosporella brunnea</name>
    <dbReference type="NCBI Taxonomy" id="1250544"/>
    <lineage>
        <taxon>Eukaryota</taxon>
        <taxon>Fungi</taxon>
        <taxon>Dikarya</taxon>
        <taxon>Ascomycota</taxon>
        <taxon>Pezizomycotina</taxon>
        <taxon>Pezizomycetes</taxon>
        <taxon>Pezizales</taxon>
        <taxon>Pyronemataceae</taxon>
        <taxon>Sphaerosporella</taxon>
    </lineage>
</organism>
<dbReference type="InterPro" id="IPR036770">
    <property type="entry name" value="Ankyrin_rpt-contain_sf"/>
</dbReference>
<evidence type="ECO:0000313" key="4">
    <source>
        <dbReference type="EMBL" id="KAA8911671.1"/>
    </source>
</evidence>
<feature type="repeat" description="ANK" evidence="3">
    <location>
        <begin position="715"/>
        <end position="747"/>
    </location>
</feature>
<dbReference type="InterPro" id="IPR002110">
    <property type="entry name" value="Ankyrin_rpt"/>
</dbReference>
<dbReference type="Gene3D" id="1.25.40.20">
    <property type="entry name" value="Ankyrin repeat-containing domain"/>
    <property type="match status" value="1"/>
</dbReference>
<keyword evidence="5" id="KW-1185">Reference proteome</keyword>
<keyword evidence="1" id="KW-0677">Repeat</keyword>
<dbReference type="Proteomes" id="UP000326924">
    <property type="component" value="Unassembled WGS sequence"/>
</dbReference>
<feature type="repeat" description="ANK" evidence="3">
    <location>
        <begin position="509"/>
        <end position="541"/>
    </location>
</feature>
<evidence type="ECO:0000256" key="1">
    <source>
        <dbReference type="ARBA" id="ARBA00022737"/>
    </source>
</evidence>
<dbReference type="PANTHER" id="PTHR24198:SF165">
    <property type="entry name" value="ANKYRIN REPEAT-CONTAINING PROTEIN-RELATED"/>
    <property type="match status" value="1"/>
</dbReference>
<gene>
    <name evidence="4" type="ORF">FN846DRAFT_917012</name>
</gene>
<proteinExistence type="predicted"/>